<dbReference type="Pfam" id="PF00962">
    <property type="entry name" value="A_deaminase"/>
    <property type="match status" value="1"/>
</dbReference>
<dbReference type="GO" id="GO:0046103">
    <property type="term" value="P:inosine biosynthetic process"/>
    <property type="evidence" value="ECO:0007669"/>
    <property type="project" value="TreeGrafter"/>
</dbReference>
<dbReference type="GO" id="GO:0046872">
    <property type="term" value="F:metal ion binding"/>
    <property type="evidence" value="ECO:0007669"/>
    <property type="project" value="UniProtKB-KW"/>
</dbReference>
<evidence type="ECO:0000256" key="5">
    <source>
        <dbReference type="ARBA" id="ARBA00022801"/>
    </source>
</evidence>
<organism evidence="8 9">
    <name type="scientific">Diplocarpon coronariae</name>
    <dbReference type="NCBI Taxonomy" id="2795749"/>
    <lineage>
        <taxon>Eukaryota</taxon>
        <taxon>Fungi</taxon>
        <taxon>Dikarya</taxon>
        <taxon>Ascomycota</taxon>
        <taxon>Pezizomycotina</taxon>
        <taxon>Leotiomycetes</taxon>
        <taxon>Helotiales</taxon>
        <taxon>Drepanopezizaceae</taxon>
        <taxon>Diplocarpon</taxon>
    </lineage>
</organism>
<comment type="similarity">
    <text evidence="2">Belongs to the metallo-dependent hydrolases superfamily. Adenosine and AMP deaminases family.</text>
</comment>
<evidence type="ECO:0000256" key="6">
    <source>
        <dbReference type="ARBA" id="ARBA00022833"/>
    </source>
</evidence>
<keyword evidence="9" id="KW-1185">Reference proteome</keyword>
<dbReference type="Gene3D" id="3.20.20.140">
    <property type="entry name" value="Metal-dependent hydrolases"/>
    <property type="match status" value="1"/>
</dbReference>
<evidence type="ECO:0000256" key="4">
    <source>
        <dbReference type="ARBA" id="ARBA00022723"/>
    </source>
</evidence>
<dbReference type="InterPro" id="IPR006330">
    <property type="entry name" value="Ado/ade_deaminase"/>
</dbReference>
<dbReference type="InterPro" id="IPR001365">
    <property type="entry name" value="A_deaminase_dom"/>
</dbReference>
<sequence>MYVLLSQPITYNTPDHEFIQSLSPTAEKACQIVSRIRLDEYKSIWSRTTPAGDPFLEAEELFPGMIFNSAKNHMKSTQLWRIVEKMPKGALLHCHLGATVDLEWVFKTAISTPGMVISASEALFDAESRQKAVVKIEFSKGLKTGASSIWRETYHAHTKLSLEASAETFPEDGKVGFLKWIKDRCSVTQTEAVQHHLGVDAIWRKLQAAFVLITPVVYYEPITRKLIRRFFKTAYDDGIKWVEVRGMTRSFRLEGQEQLVENRLEIVRVYKEEIDRFMRGGPEVDLEAYQELEDHLLRVVDSVKLENVPRFSEDFAAMVSFIHSHSEYFHNTNDEEAARVVELRIFDDLADLRPRYEQHMILSEADSSAIQTAKKLLIRIFDTLVPTQPDEKRIGRGFWGCRIIWDCLRSFDDAAILEGTPPITTPPLGFSVPLTRIADMKLCLRAKQLYPSTISGYDLVGPEDQGRTLLSLSPLLLWFQSQCRLLNLSIPFFLHAGECVGSGDTTDGNLYDALLLNSRRLGHAFSLYKHPLLIDLVKAKQVLVECCPISNEVLRYTASVKTHPLPALLARGVKASLSSDDPGMMGQGSGLSCDFWQALQGWDSLGLAGLGSLAQNSVRWSAFEDQSDDEWLADVSQPTGLREQRIREWNAEWEAFCQWVVDEFGDDK</sequence>
<evidence type="ECO:0000256" key="1">
    <source>
        <dbReference type="ARBA" id="ARBA00001947"/>
    </source>
</evidence>
<dbReference type="GO" id="GO:0004000">
    <property type="term" value="F:adenosine deaminase activity"/>
    <property type="evidence" value="ECO:0007669"/>
    <property type="project" value="TreeGrafter"/>
</dbReference>
<dbReference type="PANTHER" id="PTHR11409:SF39">
    <property type="entry name" value="ADENOSINE DEAMINASE 2"/>
    <property type="match status" value="1"/>
</dbReference>
<dbReference type="PROSITE" id="PS00485">
    <property type="entry name" value="A_DEAMINASE"/>
    <property type="match status" value="1"/>
</dbReference>
<dbReference type="InterPro" id="IPR032466">
    <property type="entry name" value="Metal_Hydrolase"/>
</dbReference>
<reference evidence="8 9" key="1">
    <citation type="submission" date="2017-04" db="EMBL/GenBank/DDBJ databases">
        <title>Draft genome sequence of Marssonina coronaria NL1: causal agent of apple blotch.</title>
        <authorList>
            <person name="Cheng Q."/>
        </authorList>
    </citation>
    <scope>NUCLEOTIDE SEQUENCE [LARGE SCALE GENOMIC DNA]</scope>
    <source>
        <strain evidence="8 9">NL1</strain>
    </source>
</reference>
<evidence type="ECO:0000313" key="9">
    <source>
        <dbReference type="Proteomes" id="UP000242519"/>
    </source>
</evidence>
<name>A0A218Z2Q3_9HELO</name>
<keyword evidence="6" id="KW-0862">Zinc</keyword>
<evidence type="ECO:0000313" key="8">
    <source>
        <dbReference type="EMBL" id="OWP01910.1"/>
    </source>
</evidence>
<comment type="caution">
    <text evidence="8">The sequence shown here is derived from an EMBL/GenBank/DDBJ whole genome shotgun (WGS) entry which is preliminary data.</text>
</comment>
<feature type="domain" description="Adenosine deaminase" evidence="7">
    <location>
        <begin position="447"/>
        <end position="633"/>
    </location>
</feature>
<dbReference type="SUPFAM" id="SSF51556">
    <property type="entry name" value="Metallo-dependent hydrolases"/>
    <property type="match status" value="1"/>
</dbReference>
<dbReference type="InParanoid" id="A0A218Z2Q3"/>
<protein>
    <recommendedName>
        <fullName evidence="3">Adenosine deaminase</fullName>
    </recommendedName>
</protein>
<dbReference type="GO" id="GO:0009168">
    <property type="term" value="P:purine ribonucleoside monophosphate biosynthetic process"/>
    <property type="evidence" value="ECO:0007669"/>
    <property type="project" value="InterPro"/>
</dbReference>
<evidence type="ECO:0000256" key="2">
    <source>
        <dbReference type="ARBA" id="ARBA00006676"/>
    </source>
</evidence>
<dbReference type="GO" id="GO:0006154">
    <property type="term" value="P:adenosine catabolic process"/>
    <property type="evidence" value="ECO:0007669"/>
    <property type="project" value="TreeGrafter"/>
</dbReference>
<evidence type="ECO:0000259" key="7">
    <source>
        <dbReference type="Pfam" id="PF00962"/>
    </source>
</evidence>
<gene>
    <name evidence="8" type="ORF">B2J93_4760</name>
</gene>
<dbReference type="InterPro" id="IPR006650">
    <property type="entry name" value="A/AMP_deam_AS"/>
</dbReference>
<accession>A0A218Z2Q3</accession>
<dbReference type="PANTHER" id="PTHR11409">
    <property type="entry name" value="ADENOSINE DEAMINASE"/>
    <property type="match status" value="1"/>
</dbReference>
<keyword evidence="4" id="KW-0479">Metal-binding</keyword>
<dbReference type="OrthoDB" id="7202371at2759"/>
<proteinExistence type="inferred from homology"/>
<keyword evidence="5" id="KW-0378">Hydrolase</keyword>
<dbReference type="AlphaFoldDB" id="A0A218Z2Q3"/>
<evidence type="ECO:0000256" key="3">
    <source>
        <dbReference type="ARBA" id="ARBA00018099"/>
    </source>
</evidence>
<dbReference type="EMBL" id="MZNU01000257">
    <property type="protein sequence ID" value="OWP01910.1"/>
    <property type="molecule type" value="Genomic_DNA"/>
</dbReference>
<dbReference type="STRING" id="503106.A0A218Z2Q3"/>
<dbReference type="Proteomes" id="UP000242519">
    <property type="component" value="Unassembled WGS sequence"/>
</dbReference>
<comment type="cofactor">
    <cofactor evidence="1">
        <name>Zn(2+)</name>
        <dbReference type="ChEBI" id="CHEBI:29105"/>
    </cofactor>
</comment>